<dbReference type="PRINTS" id="PR00105">
    <property type="entry name" value="C5METTRFRASE"/>
</dbReference>
<comment type="caution">
    <text evidence="9">The sequence shown here is derived from an EMBL/GenBank/DDBJ whole genome shotgun (WGS) entry which is preliminary data.</text>
</comment>
<sequence length="396" mass="43363">MHGNQPTVASLFAGCGGFDIGFKSEGFRPVAAFDIDPVAVDTFNANIVDVARICDLSNTTPQISADVLLAGSPCQGFSTAGKRALEDPRNDLLIRAGEIALAVRPKVFVLENVPAAISGRHGSRWEQVEAMLRAGGYMVERIVAEGPGSGVPQLRKRLFLLAWRGDVPVRCDLAPRASPPLMETLAGIGDASGHDPLPFRPCSREAHIAARIGPGQKLCNVRISPAAVHTWDIPEVFGPTTESEKIVLTAIVRLRRRDRRRDFGDADPVEIDRVCSHLGRCCHAEVERLISLNYLRRVDDYIDLKHTYNGKFRRLPLDGPSPTVDTHFGDPALFLHPREHRGLTPREAARIQGFHDKFDFGDVKARAFRLIGNAVPPPMAGRLAHFVRDVLLPVAA</sequence>
<keyword evidence="4" id="KW-0680">Restriction system</keyword>
<dbReference type="InterPro" id="IPR029063">
    <property type="entry name" value="SAM-dependent_MTases_sf"/>
</dbReference>
<evidence type="ECO:0000256" key="1">
    <source>
        <dbReference type="ARBA" id="ARBA00022603"/>
    </source>
</evidence>
<keyword evidence="10" id="KW-1185">Reference proteome</keyword>
<organism evidence="9 10">
    <name type="scientific">Sphingomonas rustica</name>
    <dbReference type="NCBI Taxonomy" id="3103142"/>
    <lineage>
        <taxon>Bacteria</taxon>
        <taxon>Pseudomonadati</taxon>
        <taxon>Pseudomonadota</taxon>
        <taxon>Alphaproteobacteria</taxon>
        <taxon>Sphingomonadales</taxon>
        <taxon>Sphingomonadaceae</taxon>
        <taxon>Sphingomonas</taxon>
    </lineage>
</organism>
<evidence type="ECO:0000256" key="5">
    <source>
        <dbReference type="ARBA" id="ARBA00047422"/>
    </source>
</evidence>
<accession>A0ABV0B4E1</accession>
<dbReference type="EMBL" id="JBDIZK010000001">
    <property type="protein sequence ID" value="MEN3745536.1"/>
    <property type="molecule type" value="Genomic_DNA"/>
</dbReference>
<dbReference type="SUPFAM" id="SSF53335">
    <property type="entry name" value="S-adenosyl-L-methionine-dependent methyltransferases"/>
    <property type="match status" value="1"/>
</dbReference>
<dbReference type="NCBIfam" id="TIGR00675">
    <property type="entry name" value="dcm"/>
    <property type="match status" value="1"/>
</dbReference>
<evidence type="ECO:0000256" key="4">
    <source>
        <dbReference type="ARBA" id="ARBA00022747"/>
    </source>
</evidence>
<dbReference type="Pfam" id="PF00145">
    <property type="entry name" value="DNA_methylase"/>
    <property type="match status" value="2"/>
</dbReference>
<dbReference type="InterPro" id="IPR018117">
    <property type="entry name" value="C5_DNA_meth_AS"/>
</dbReference>
<comment type="similarity">
    <text evidence="6 7">Belongs to the class I-like SAM-binding methyltransferase superfamily. C5-methyltransferase family.</text>
</comment>
<keyword evidence="2 6" id="KW-0808">Transferase</keyword>
<dbReference type="InterPro" id="IPR031303">
    <property type="entry name" value="C5_meth_CS"/>
</dbReference>
<evidence type="ECO:0000256" key="7">
    <source>
        <dbReference type="RuleBase" id="RU000416"/>
    </source>
</evidence>
<dbReference type="PROSITE" id="PS00094">
    <property type="entry name" value="C5_MTASE_1"/>
    <property type="match status" value="1"/>
</dbReference>
<comment type="catalytic activity">
    <reaction evidence="5 8">
        <text>a 2'-deoxycytidine in DNA + S-adenosyl-L-methionine = a 5-methyl-2'-deoxycytidine in DNA + S-adenosyl-L-homocysteine + H(+)</text>
        <dbReference type="Rhea" id="RHEA:13681"/>
        <dbReference type="Rhea" id="RHEA-COMP:11369"/>
        <dbReference type="Rhea" id="RHEA-COMP:11370"/>
        <dbReference type="ChEBI" id="CHEBI:15378"/>
        <dbReference type="ChEBI" id="CHEBI:57856"/>
        <dbReference type="ChEBI" id="CHEBI:59789"/>
        <dbReference type="ChEBI" id="CHEBI:85452"/>
        <dbReference type="ChEBI" id="CHEBI:85454"/>
        <dbReference type="EC" id="2.1.1.37"/>
    </reaction>
</comment>
<keyword evidence="1 6" id="KW-0489">Methyltransferase</keyword>
<dbReference type="Proteomes" id="UP001427805">
    <property type="component" value="Unassembled WGS sequence"/>
</dbReference>
<dbReference type="Gene3D" id="3.90.120.10">
    <property type="entry name" value="DNA Methylase, subunit A, domain 2"/>
    <property type="match status" value="1"/>
</dbReference>
<dbReference type="Gene3D" id="3.40.50.150">
    <property type="entry name" value="Vaccinia Virus protein VP39"/>
    <property type="match status" value="1"/>
</dbReference>
<proteinExistence type="inferred from homology"/>
<evidence type="ECO:0000256" key="2">
    <source>
        <dbReference type="ARBA" id="ARBA00022679"/>
    </source>
</evidence>
<dbReference type="InterPro" id="IPR001525">
    <property type="entry name" value="C5_MeTfrase"/>
</dbReference>
<evidence type="ECO:0000256" key="8">
    <source>
        <dbReference type="RuleBase" id="RU000417"/>
    </source>
</evidence>
<dbReference type="PANTHER" id="PTHR10629:SF52">
    <property type="entry name" value="DNA (CYTOSINE-5)-METHYLTRANSFERASE 1"/>
    <property type="match status" value="1"/>
</dbReference>
<dbReference type="EC" id="2.1.1.37" evidence="8"/>
<evidence type="ECO:0000313" key="9">
    <source>
        <dbReference type="EMBL" id="MEN3745536.1"/>
    </source>
</evidence>
<evidence type="ECO:0000256" key="3">
    <source>
        <dbReference type="ARBA" id="ARBA00022691"/>
    </source>
</evidence>
<dbReference type="GO" id="GO:0003886">
    <property type="term" value="F:DNA (cytosine-5-)-methyltransferase activity"/>
    <property type="evidence" value="ECO:0007669"/>
    <property type="project" value="UniProtKB-EC"/>
</dbReference>
<dbReference type="RefSeq" id="WP_346244548.1">
    <property type="nucleotide sequence ID" value="NZ_JBDIZK010000001.1"/>
</dbReference>
<protein>
    <recommendedName>
        <fullName evidence="8">Cytosine-specific methyltransferase</fullName>
        <ecNumber evidence="8">2.1.1.37</ecNumber>
    </recommendedName>
</protein>
<gene>
    <name evidence="9" type="ORF">TPR58_00045</name>
</gene>
<evidence type="ECO:0000256" key="6">
    <source>
        <dbReference type="PROSITE-ProRule" id="PRU01016"/>
    </source>
</evidence>
<evidence type="ECO:0000313" key="10">
    <source>
        <dbReference type="Proteomes" id="UP001427805"/>
    </source>
</evidence>
<keyword evidence="3 6" id="KW-0949">S-adenosyl-L-methionine</keyword>
<dbReference type="InterPro" id="IPR050390">
    <property type="entry name" value="C5-Methyltransferase"/>
</dbReference>
<reference evidence="9 10" key="1">
    <citation type="submission" date="2024-05" db="EMBL/GenBank/DDBJ databases">
        <title>Sphingomonas sp. HF-S3 16S ribosomal RNA gene Genome sequencing and assembly.</title>
        <authorList>
            <person name="Lee H."/>
        </authorList>
    </citation>
    <scope>NUCLEOTIDE SEQUENCE [LARGE SCALE GENOMIC DNA]</scope>
    <source>
        <strain evidence="9 10">HF-S3</strain>
    </source>
</reference>
<dbReference type="GO" id="GO:0032259">
    <property type="term" value="P:methylation"/>
    <property type="evidence" value="ECO:0007669"/>
    <property type="project" value="UniProtKB-KW"/>
</dbReference>
<feature type="active site" evidence="6">
    <location>
        <position position="74"/>
    </location>
</feature>
<dbReference type="PROSITE" id="PS00095">
    <property type="entry name" value="C5_MTASE_2"/>
    <property type="match status" value="1"/>
</dbReference>
<dbReference type="PANTHER" id="PTHR10629">
    <property type="entry name" value="CYTOSINE-SPECIFIC METHYLTRANSFERASE"/>
    <property type="match status" value="1"/>
</dbReference>
<name>A0ABV0B4E1_9SPHN</name>
<dbReference type="PROSITE" id="PS51679">
    <property type="entry name" value="SAM_MT_C5"/>
    <property type="match status" value="1"/>
</dbReference>